<sequence length="225" mass="25859">MSHGSLTANTPTDKTVTFYYVRHGKTEFNRDHIIQGGSVDSALVDEYKYLIHNTADALKNIRFNACWCSPLKRAQDTARLVLRDQNVPLQLTEDLREFDFGSLDGTPYEEHRFAFLSSYLMQDFSRFGGETAAQVRARILRVFKHMYHEACDGDKILVVAHGALVRYLVWEFMEGSYLTRAWESRTVKTSNAAVGLIQAHNDSFTLLTTPLCAEKFKEMFPRYLR</sequence>
<dbReference type="SUPFAM" id="SSF53254">
    <property type="entry name" value="Phosphoglycerate mutase-like"/>
    <property type="match status" value="1"/>
</dbReference>
<feature type="binding site" evidence="3">
    <location>
        <begin position="22"/>
        <end position="29"/>
    </location>
    <ligand>
        <name>substrate</name>
    </ligand>
</feature>
<dbReference type="SMART" id="SM00855">
    <property type="entry name" value="PGAM"/>
    <property type="match status" value="1"/>
</dbReference>
<dbReference type="InterPro" id="IPR051695">
    <property type="entry name" value="Phosphoglycerate_Mutase"/>
</dbReference>
<organism evidence="4 5">
    <name type="scientific">Atopobium minutum</name>
    <dbReference type="NCBI Taxonomy" id="1381"/>
    <lineage>
        <taxon>Bacteria</taxon>
        <taxon>Bacillati</taxon>
        <taxon>Actinomycetota</taxon>
        <taxon>Coriobacteriia</taxon>
        <taxon>Coriobacteriales</taxon>
        <taxon>Atopobiaceae</taxon>
        <taxon>Atopobium</taxon>
    </lineage>
</organism>
<dbReference type="PANTHER" id="PTHR46517">
    <property type="entry name" value="FRUCTOSE-2,6-BISPHOSPHATASE TIGAR"/>
    <property type="match status" value="1"/>
</dbReference>
<dbReference type="Proteomes" id="UP000183687">
    <property type="component" value="Unassembled WGS sequence"/>
</dbReference>
<evidence type="ECO:0000256" key="3">
    <source>
        <dbReference type="PIRSR" id="PIRSR613078-2"/>
    </source>
</evidence>
<comment type="caution">
    <text evidence="4">The sequence shown here is derived from an EMBL/GenBank/DDBJ whole genome shotgun (WGS) entry which is preliminary data.</text>
</comment>
<dbReference type="Pfam" id="PF00300">
    <property type="entry name" value="His_Phos_1"/>
    <property type="match status" value="1"/>
</dbReference>
<name>A0AB38A4Q8_9ACTN</name>
<proteinExistence type="predicted"/>
<dbReference type="RefSeq" id="WP_002563591.1">
    <property type="nucleotide sequence ID" value="NZ_CALJSN010000005.1"/>
</dbReference>
<dbReference type="CDD" id="cd07067">
    <property type="entry name" value="HP_PGM_like"/>
    <property type="match status" value="1"/>
</dbReference>
<dbReference type="InterPro" id="IPR013078">
    <property type="entry name" value="His_Pase_superF_clade-1"/>
</dbReference>
<protein>
    <submittedName>
        <fullName evidence="4">Probable phosphoglycerate mutase</fullName>
    </submittedName>
</protein>
<dbReference type="EMBL" id="FNSH01000001">
    <property type="protein sequence ID" value="SEB42505.1"/>
    <property type="molecule type" value="Genomic_DNA"/>
</dbReference>
<keyword evidence="1" id="KW-0378">Hydrolase</keyword>
<evidence type="ECO:0000256" key="1">
    <source>
        <dbReference type="ARBA" id="ARBA00022801"/>
    </source>
</evidence>
<evidence type="ECO:0000256" key="2">
    <source>
        <dbReference type="PIRSR" id="PIRSR613078-1"/>
    </source>
</evidence>
<evidence type="ECO:0000313" key="4">
    <source>
        <dbReference type="EMBL" id="SEB42505.1"/>
    </source>
</evidence>
<dbReference type="AlphaFoldDB" id="A0AB38A4Q8"/>
<feature type="active site" description="Tele-phosphohistidine intermediate" evidence="2">
    <location>
        <position position="23"/>
    </location>
</feature>
<dbReference type="InterPro" id="IPR029033">
    <property type="entry name" value="His_PPase_superfam"/>
</dbReference>
<dbReference type="PANTHER" id="PTHR46517:SF1">
    <property type="entry name" value="FRUCTOSE-2,6-BISPHOSPHATASE TIGAR"/>
    <property type="match status" value="1"/>
</dbReference>
<dbReference type="GO" id="GO:0045820">
    <property type="term" value="P:negative regulation of glycolytic process"/>
    <property type="evidence" value="ECO:0007669"/>
    <property type="project" value="TreeGrafter"/>
</dbReference>
<reference evidence="4 5" key="1">
    <citation type="submission" date="2016-10" db="EMBL/GenBank/DDBJ databases">
        <authorList>
            <person name="Varghese N."/>
            <person name="Submissions S."/>
        </authorList>
    </citation>
    <scope>NUCLEOTIDE SEQUENCE [LARGE SCALE GENOMIC DNA]</scope>
    <source>
        <strain evidence="4 5">DSM 20586</strain>
    </source>
</reference>
<dbReference type="GO" id="GO:0043456">
    <property type="term" value="P:regulation of pentose-phosphate shunt"/>
    <property type="evidence" value="ECO:0007669"/>
    <property type="project" value="TreeGrafter"/>
</dbReference>
<gene>
    <name evidence="4" type="ORF">SAMN04489746_0176</name>
</gene>
<feature type="active site" description="Proton donor/acceptor" evidence="2">
    <location>
        <position position="97"/>
    </location>
</feature>
<dbReference type="GO" id="GO:0004331">
    <property type="term" value="F:fructose-2,6-bisphosphate 2-phosphatase activity"/>
    <property type="evidence" value="ECO:0007669"/>
    <property type="project" value="TreeGrafter"/>
</dbReference>
<evidence type="ECO:0000313" key="5">
    <source>
        <dbReference type="Proteomes" id="UP000183687"/>
    </source>
</evidence>
<accession>A0AB38A4Q8</accession>
<dbReference type="GO" id="GO:0005829">
    <property type="term" value="C:cytosol"/>
    <property type="evidence" value="ECO:0007669"/>
    <property type="project" value="TreeGrafter"/>
</dbReference>
<feature type="binding site" evidence="3">
    <location>
        <position position="73"/>
    </location>
    <ligand>
        <name>substrate</name>
    </ligand>
</feature>
<dbReference type="Gene3D" id="3.40.50.1240">
    <property type="entry name" value="Phosphoglycerate mutase-like"/>
    <property type="match status" value="1"/>
</dbReference>